<protein>
    <submittedName>
        <fullName evidence="1 3">Uncharacterized protein</fullName>
    </submittedName>
</protein>
<organism evidence="3">
    <name type="scientific">Brugia timori</name>
    <dbReference type="NCBI Taxonomy" id="42155"/>
    <lineage>
        <taxon>Eukaryota</taxon>
        <taxon>Metazoa</taxon>
        <taxon>Ecdysozoa</taxon>
        <taxon>Nematoda</taxon>
        <taxon>Chromadorea</taxon>
        <taxon>Rhabditida</taxon>
        <taxon>Spirurina</taxon>
        <taxon>Spiruromorpha</taxon>
        <taxon>Filarioidea</taxon>
        <taxon>Onchocercidae</taxon>
        <taxon>Brugia</taxon>
    </lineage>
</organism>
<evidence type="ECO:0000313" key="3">
    <source>
        <dbReference type="WBParaSite" id="BTMF_0000616201-mRNA-1"/>
    </source>
</evidence>
<evidence type="ECO:0000313" key="2">
    <source>
        <dbReference type="Proteomes" id="UP000280834"/>
    </source>
</evidence>
<proteinExistence type="predicted"/>
<dbReference type="EMBL" id="UZAG01005790">
    <property type="protein sequence ID" value="VDO18048.1"/>
    <property type="molecule type" value="Genomic_DNA"/>
</dbReference>
<evidence type="ECO:0000313" key="1">
    <source>
        <dbReference type="EMBL" id="VDO18048.1"/>
    </source>
</evidence>
<gene>
    <name evidence="1" type="ORF">BTMF_LOCUS5404</name>
</gene>
<sequence>MHPYQREQHNGKGRVLFPAASILSFFFFVYPSKFELVFSLIIFWICS</sequence>
<accession>A0A0R3QIC9</accession>
<reference evidence="3" key="1">
    <citation type="submission" date="2017-02" db="UniProtKB">
        <authorList>
            <consortium name="WormBaseParasite"/>
        </authorList>
    </citation>
    <scope>IDENTIFICATION</scope>
</reference>
<dbReference type="Proteomes" id="UP000280834">
    <property type="component" value="Unassembled WGS sequence"/>
</dbReference>
<reference evidence="1 2" key="2">
    <citation type="submission" date="2018-11" db="EMBL/GenBank/DDBJ databases">
        <authorList>
            <consortium name="Pathogen Informatics"/>
        </authorList>
    </citation>
    <scope>NUCLEOTIDE SEQUENCE [LARGE SCALE GENOMIC DNA]</scope>
</reference>
<dbReference type="WBParaSite" id="BTMF_0000616201-mRNA-1">
    <property type="protein sequence ID" value="BTMF_0000616201-mRNA-1"/>
    <property type="gene ID" value="BTMF_0000616201"/>
</dbReference>
<keyword evidence="2" id="KW-1185">Reference proteome</keyword>
<name>A0A0R3QIC9_9BILA</name>
<dbReference type="AlphaFoldDB" id="A0A0R3QIC9"/>